<dbReference type="RefSeq" id="WP_084328344.1">
    <property type="nucleotide sequence ID" value="NZ_AWSA01000049.1"/>
</dbReference>
<evidence type="ECO:0000313" key="8">
    <source>
        <dbReference type="EMBL" id="EWT00255.1"/>
    </source>
</evidence>
<dbReference type="eggNOG" id="COG2271">
    <property type="taxonomic scope" value="Bacteria"/>
</dbReference>
<dbReference type="Gene3D" id="1.20.1250.20">
    <property type="entry name" value="MFS general substrate transporter like domains"/>
    <property type="match status" value="2"/>
</dbReference>
<dbReference type="AlphaFoldDB" id="W9G2M8"/>
<proteinExistence type="predicted"/>
<evidence type="ECO:0000256" key="1">
    <source>
        <dbReference type="ARBA" id="ARBA00004651"/>
    </source>
</evidence>
<evidence type="ECO:0000259" key="7">
    <source>
        <dbReference type="PROSITE" id="PS50850"/>
    </source>
</evidence>
<dbReference type="InterPro" id="IPR036259">
    <property type="entry name" value="MFS_trans_sf"/>
</dbReference>
<dbReference type="PANTHER" id="PTHR43124">
    <property type="entry name" value="PURINE EFFLUX PUMP PBUE"/>
    <property type="match status" value="1"/>
</dbReference>
<evidence type="ECO:0000256" key="6">
    <source>
        <dbReference type="SAM" id="Phobius"/>
    </source>
</evidence>
<keyword evidence="5 6" id="KW-0472">Membrane</keyword>
<feature type="transmembrane region" description="Helical" evidence="6">
    <location>
        <begin position="165"/>
        <end position="184"/>
    </location>
</feature>
<feature type="transmembrane region" description="Helical" evidence="6">
    <location>
        <begin position="391"/>
        <end position="410"/>
    </location>
</feature>
<dbReference type="GO" id="GO:0005886">
    <property type="term" value="C:plasma membrane"/>
    <property type="evidence" value="ECO:0007669"/>
    <property type="project" value="UniProtKB-SubCell"/>
</dbReference>
<dbReference type="InterPro" id="IPR020846">
    <property type="entry name" value="MFS_dom"/>
</dbReference>
<evidence type="ECO:0000256" key="2">
    <source>
        <dbReference type="ARBA" id="ARBA00022475"/>
    </source>
</evidence>
<dbReference type="PATRIC" id="fig|1386089.3.peg.3515"/>
<dbReference type="Pfam" id="PF07690">
    <property type="entry name" value="MFS_1"/>
    <property type="match status" value="1"/>
</dbReference>
<sequence length="439" mass="45681">MTRSRVFPVAVFVLTFGLLLSDYMSRQVLSAVFPFLKVEWVLTDTQLGSLTSIVALTVGLLAVPLSLLGDRWGRSKAIILMGALWSLATLGCAIAANYEQMMLARFFIGLGEAAYGSVGLAVVLMVFSPRSRASLTGAFMAGGSFGSVLGVFLGGILAVQLGWRWSFGVMAVLGIVFVLLYAIMVNDGRLAGHQHPGNRGPEAADGTVDSTAERAKLRALVSTPSVISAYVGSGLQLFMAGALFAWLPSYLNRAYHLRPDKAGIAAAGFILLMGVGMIVCGVVTDRLTKHVAIRKWTAAIVFTAISFVALTVGFTQESGGLQLVLIAVGAFFTGGTTGPAGAMVANLTPASIRATAFGTLTLANNLLGLAAGPLVVGAIADRVGLVDAMKVAPLVSVIAIIALLIGRRAYPSSLGRVARVDTVENDTLENDTVAAVGSD</sequence>
<feature type="transmembrane region" description="Helical" evidence="6">
    <location>
        <begin position="139"/>
        <end position="159"/>
    </location>
</feature>
<dbReference type="OrthoDB" id="8596007at2"/>
<feature type="transmembrane region" description="Helical" evidence="6">
    <location>
        <begin position="46"/>
        <end position="65"/>
    </location>
</feature>
<keyword evidence="3 6" id="KW-0812">Transmembrane</keyword>
<evidence type="ECO:0000256" key="3">
    <source>
        <dbReference type="ARBA" id="ARBA00022692"/>
    </source>
</evidence>
<keyword evidence="2" id="KW-1003">Cell membrane</keyword>
<organism evidence="8 9">
    <name type="scientific">Intrasporangium oryzae NRRL B-24470</name>
    <dbReference type="NCBI Taxonomy" id="1386089"/>
    <lineage>
        <taxon>Bacteria</taxon>
        <taxon>Bacillati</taxon>
        <taxon>Actinomycetota</taxon>
        <taxon>Actinomycetes</taxon>
        <taxon>Micrococcales</taxon>
        <taxon>Intrasporangiaceae</taxon>
        <taxon>Intrasporangium</taxon>
    </lineage>
</organism>
<feature type="transmembrane region" description="Helical" evidence="6">
    <location>
        <begin position="357"/>
        <end position="379"/>
    </location>
</feature>
<name>W9G2M8_9MICO</name>
<evidence type="ECO:0000313" key="9">
    <source>
        <dbReference type="Proteomes" id="UP000019489"/>
    </source>
</evidence>
<dbReference type="InterPro" id="IPR011701">
    <property type="entry name" value="MFS"/>
</dbReference>
<evidence type="ECO:0000256" key="4">
    <source>
        <dbReference type="ARBA" id="ARBA00022989"/>
    </source>
</evidence>
<keyword evidence="4 6" id="KW-1133">Transmembrane helix</keyword>
<reference evidence="8 9" key="1">
    <citation type="submission" date="2013-08" db="EMBL/GenBank/DDBJ databases">
        <title>Intrasporangium oryzae NRRL B-24470.</title>
        <authorList>
            <person name="Liu H."/>
            <person name="Wang G."/>
        </authorList>
    </citation>
    <scope>NUCLEOTIDE SEQUENCE [LARGE SCALE GENOMIC DNA]</scope>
    <source>
        <strain evidence="8 9">NRRL B-24470</strain>
    </source>
</reference>
<dbReference type="PANTHER" id="PTHR43124:SF3">
    <property type="entry name" value="CHLORAMPHENICOL EFFLUX PUMP RV0191"/>
    <property type="match status" value="1"/>
</dbReference>
<gene>
    <name evidence="8" type="ORF">N865_12945</name>
</gene>
<feature type="transmembrane region" description="Helical" evidence="6">
    <location>
        <begin position="226"/>
        <end position="247"/>
    </location>
</feature>
<dbReference type="EMBL" id="AWSA01000049">
    <property type="protein sequence ID" value="EWT00255.1"/>
    <property type="molecule type" value="Genomic_DNA"/>
</dbReference>
<dbReference type="Proteomes" id="UP000019489">
    <property type="component" value="Unassembled WGS sequence"/>
</dbReference>
<feature type="transmembrane region" description="Helical" evidence="6">
    <location>
        <begin position="296"/>
        <end position="315"/>
    </location>
</feature>
<dbReference type="InterPro" id="IPR050189">
    <property type="entry name" value="MFS_Efflux_Transporters"/>
</dbReference>
<dbReference type="GO" id="GO:0022857">
    <property type="term" value="F:transmembrane transporter activity"/>
    <property type="evidence" value="ECO:0007669"/>
    <property type="project" value="InterPro"/>
</dbReference>
<dbReference type="SUPFAM" id="SSF103473">
    <property type="entry name" value="MFS general substrate transporter"/>
    <property type="match status" value="1"/>
</dbReference>
<feature type="transmembrane region" description="Helical" evidence="6">
    <location>
        <begin position="77"/>
        <end position="96"/>
    </location>
</feature>
<dbReference type="STRING" id="1386089.N865_12945"/>
<comment type="subcellular location">
    <subcellularLocation>
        <location evidence="1">Cell membrane</location>
        <topology evidence="1">Multi-pass membrane protein</topology>
    </subcellularLocation>
</comment>
<feature type="domain" description="Major facilitator superfamily (MFS) profile" evidence="7">
    <location>
        <begin position="10"/>
        <end position="414"/>
    </location>
</feature>
<evidence type="ECO:0000256" key="5">
    <source>
        <dbReference type="ARBA" id="ARBA00023136"/>
    </source>
</evidence>
<accession>W9G2M8</accession>
<dbReference type="PROSITE" id="PS50850">
    <property type="entry name" value="MFS"/>
    <property type="match status" value="1"/>
</dbReference>
<keyword evidence="9" id="KW-1185">Reference proteome</keyword>
<feature type="transmembrane region" description="Helical" evidence="6">
    <location>
        <begin position="321"/>
        <end position="345"/>
    </location>
</feature>
<feature type="transmembrane region" description="Helical" evidence="6">
    <location>
        <begin position="102"/>
        <end position="127"/>
    </location>
</feature>
<comment type="caution">
    <text evidence="8">The sequence shown here is derived from an EMBL/GenBank/DDBJ whole genome shotgun (WGS) entry which is preliminary data.</text>
</comment>
<feature type="transmembrane region" description="Helical" evidence="6">
    <location>
        <begin position="262"/>
        <end position="284"/>
    </location>
</feature>
<protein>
    <submittedName>
        <fullName evidence="8">Multidrug DMT transporter permease</fullName>
    </submittedName>
</protein>